<evidence type="ECO:0000313" key="8">
    <source>
        <dbReference type="Proteomes" id="UP000291343"/>
    </source>
</evidence>
<dbReference type="PROSITE" id="PS50026">
    <property type="entry name" value="EGF_3"/>
    <property type="match status" value="1"/>
</dbReference>
<dbReference type="InterPro" id="IPR002049">
    <property type="entry name" value="LE_dom"/>
</dbReference>
<protein>
    <recommendedName>
        <fullName evidence="6">EGF-like domain-containing protein</fullName>
    </recommendedName>
</protein>
<dbReference type="AlphaFoldDB" id="A0A482XW10"/>
<dbReference type="SMART" id="SM00179">
    <property type="entry name" value="EGF_CA"/>
    <property type="match status" value="1"/>
</dbReference>
<dbReference type="SUPFAM" id="SSF57184">
    <property type="entry name" value="Growth factor receptor domain"/>
    <property type="match status" value="1"/>
</dbReference>
<dbReference type="SMART" id="SM00261">
    <property type="entry name" value="FU"/>
    <property type="match status" value="2"/>
</dbReference>
<evidence type="ECO:0000256" key="1">
    <source>
        <dbReference type="ARBA" id="ARBA00005897"/>
    </source>
</evidence>
<feature type="chain" id="PRO_5019831127" description="EGF-like domain-containing protein" evidence="5">
    <location>
        <begin position="23"/>
        <end position="376"/>
    </location>
</feature>
<evidence type="ECO:0000256" key="2">
    <source>
        <dbReference type="ARBA" id="ARBA00022536"/>
    </source>
</evidence>
<dbReference type="InterPro" id="IPR000742">
    <property type="entry name" value="EGF"/>
</dbReference>
<dbReference type="PROSITE" id="PS00022">
    <property type="entry name" value="EGF_1"/>
    <property type="match status" value="1"/>
</dbReference>
<feature type="domain" description="EGF-like" evidence="6">
    <location>
        <begin position="145"/>
        <end position="185"/>
    </location>
</feature>
<evidence type="ECO:0000256" key="3">
    <source>
        <dbReference type="ARBA" id="ARBA00023157"/>
    </source>
</evidence>
<dbReference type="InterPro" id="IPR006212">
    <property type="entry name" value="Furin_repeat"/>
</dbReference>
<comment type="similarity">
    <text evidence="1">Belongs to the CRELD family.</text>
</comment>
<keyword evidence="5" id="KW-0732">Signal</keyword>
<dbReference type="InterPro" id="IPR009030">
    <property type="entry name" value="Growth_fac_rcpt_cys_sf"/>
</dbReference>
<accession>A0A482XW10</accession>
<comment type="caution">
    <text evidence="7">The sequence shown here is derived from an EMBL/GenBank/DDBJ whole genome shotgun (WGS) entry which is preliminary data.</text>
</comment>
<sequence length="376" mass="41820">MIHSSFYIWLLIISELFILTRTLDQKGEIRNVKLAPCQLCRTLVESFKMGMEKTEKGNFEGGDSAWEEEKRLVYAKSEVRFVEIQERLCSDVERGQTHCQSTAELWEHHLENWWNHHQDKDLYDWLCIEIVEDCCPINHYGSSCLPCLGYPDSVCSGNGRCKGNGTRKGNGECKCDNGYDGALCDKCATGFYVSYQDETKLLCSKCHISCDGACTLAGPKVFYIISGCLKCKNGWLMSSEGGCLDIDECISESGNYPCSNQQFCVNKDGSYTCLACDPTCDGCYGDGPDMCNKCAPGYILKDNLCVDGPSWDSQGAGQTTRYITYLGLCVATFIIFQKNPMIASIIGIMVGIYITVSEYMLDTGTVHKLLSFLSAL</sequence>
<dbReference type="Proteomes" id="UP000291343">
    <property type="component" value="Unassembled WGS sequence"/>
</dbReference>
<dbReference type="GO" id="GO:0048731">
    <property type="term" value="P:system development"/>
    <property type="evidence" value="ECO:0007669"/>
    <property type="project" value="UniProtKB-ARBA"/>
</dbReference>
<gene>
    <name evidence="7" type="ORF">LSTR_LSTR013835</name>
</gene>
<dbReference type="GO" id="GO:0005509">
    <property type="term" value="F:calcium ion binding"/>
    <property type="evidence" value="ECO:0007669"/>
    <property type="project" value="InterPro"/>
</dbReference>
<dbReference type="OrthoDB" id="19903at2759"/>
<dbReference type="STRING" id="195883.A0A482XW10"/>
<keyword evidence="8" id="KW-1185">Reference proteome</keyword>
<comment type="caution">
    <text evidence="4">Lacks conserved residue(s) required for the propagation of feature annotation.</text>
</comment>
<dbReference type="EMBL" id="QKKF02001039">
    <property type="protein sequence ID" value="RZF48751.1"/>
    <property type="molecule type" value="Genomic_DNA"/>
</dbReference>
<dbReference type="CDD" id="cd00054">
    <property type="entry name" value="EGF_CA"/>
    <property type="match status" value="1"/>
</dbReference>
<dbReference type="GO" id="GO:0048513">
    <property type="term" value="P:animal organ development"/>
    <property type="evidence" value="ECO:0007669"/>
    <property type="project" value="UniProtKB-ARBA"/>
</dbReference>
<proteinExistence type="inferred from homology"/>
<feature type="signal peptide" evidence="5">
    <location>
        <begin position="1"/>
        <end position="22"/>
    </location>
</feature>
<reference evidence="7 8" key="1">
    <citation type="journal article" date="2017" name="Gigascience">
        <title>Genome sequence of the small brown planthopper, Laodelphax striatellus.</title>
        <authorList>
            <person name="Zhu J."/>
            <person name="Jiang F."/>
            <person name="Wang X."/>
            <person name="Yang P."/>
            <person name="Bao Y."/>
            <person name="Zhao W."/>
            <person name="Wang W."/>
            <person name="Lu H."/>
            <person name="Wang Q."/>
            <person name="Cui N."/>
            <person name="Li J."/>
            <person name="Chen X."/>
            <person name="Luo L."/>
            <person name="Yu J."/>
            <person name="Kang L."/>
            <person name="Cui F."/>
        </authorList>
    </citation>
    <scope>NUCLEOTIDE SEQUENCE [LARGE SCALE GENOMIC DNA]</scope>
    <source>
        <strain evidence="7">Lst14</strain>
    </source>
</reference>
<feature type="disulfide bond" evidence="4">
    <location>
        <begin position="175"/>
        <end position="184"/>
    </location>
</feature>
<dbReference type="InterPro" id="IPR001881">
    <property type="entry name" value="EGF-like_Ca-bd_dom"/>
</dbReference>
<dbReference type="CDD" id="cd00064">
    <property type="entry name" value="FU"/>
    <property type="match status" value="1"/>
</dbReference>
<evidence type="ECO:0000259" key="6">
    <source>
        <dbReference type="PROSITE" id="PS50026"/>
    </source>
</evidence>
<name>A0A482XW10_LAOST</name>
<evidence type="ECO:0000256" key="4">
    <source>
        <dbReference type="PROSITE-ProRule" id="PRU00076"/>
    </source>
</evidence>
<dbReference type="Gene3D" id="2.10.220.10">
    <property type="entry name" value="Hormone Receptor, Insulin-like Growth Factor Receptor 1, Chain A, domain 2"/>
    <property type="match status" value="1"/>
</dbReference>
<dbReference type="InParanoid" id="A0A482XW10"/>
<dbReference type="InterPro" id="IPR018097">
    <property type="entry name" value="EGF_Ca-bd_CS"/>
</dbReference>
<dbReference type="PROSITE" id="PS01187">
    <property type="entry name" value="EGF_CA"/>
    <property type="match status" value="1"/>
</dbReference>
<evidence type="ECO:0000313" key="7">
    <source>
        <dbReference type="EMBL" id="RZF48751.1"/>
    </source>
</evidence>
<keyword evidence="3 4" id="KW-1015">Disulfide bond</keyword>
<dbReference type="FunCoup" id="A0A482XW10">
    <property type="interactions" value="379"/>
</dbReference>
<keyword evidence="2 4" id="KW-0245">EGF-like domain</keyword>
<dbReference type="PROSITE" id="PS01248">
    <property type="entry name" value="EGF_LAM_1"/>
    <property type="match status" value="1"/>
</dbReference>
<organism evidence="7 8">
    <name type="scientific">Laodelphax striatellus</name>
    <name type="common">Small brown planthopper</name>
    <name type="synonym">Delphax striatella</name>
    <dbReference type="NCBI Taxonomy" id="195883"/>
    <lineage>
        <taxon>Eukaryota</taxon>
        <taxon>Metazoa</taxon>
        <taxon>Ecdysozoa</taxon>
        <taxon>Arthropoda</taxon>
        <taxon>Hexapoda</taxon>
        <taxon>Insecta</taxon>
        <taxon>Pterygota</taxon>
        <taxon>Neoptera</taxon>
        <taxon>Paraneoptera</taxon>
        <taxon>Hemiptera</taxon>
        <taxon>Auchenorrhyncha</taxon>
        <taxon>Fulgoroidea</taxon>
        <taxon>Delphacidae</taxon>
        <taxon>Criomorphinae</taxon>
        <taxon>Laodelphax</taxon>
    </lineage>
</organism>
<evidence type="ECO:0000256" key="5">
    <source>
        <dbReference type="SAM" id="SignalP"/>
    </source>
</evidence>